<dbReference type="SUPFAM" id="SSF55469">
    <property type="entry name" value="FMN-dependent nitroreductase-like"/>
    <property type="match status" value="1"/>
</dbReference>
<proteinExistence type="predicted"/>
<feature type="region of interest" description="Disordered" evidence="1">
    <location>
        <begin position="288"/>
        <end position="309"/>
    </location>
</feature>
<comment type="caution">
    <text evidence="2">The sequence shown here is derived from an EMBL/GenBank/DDBJ whole genome shotgun (WGS) entry which is preliminary data.</text>
</comment>
<dbReference type="InterPro" id="IPR000415">
    <property type="entry name" value="Nitroreductase-like"/>
</dbReference>
<dbReference type="Proteomes" id="UP000774570">
    <property type="component" value="Unassembled WGS sequence"/>
</dbReference>
<keyword evidence="3" id="KW-1185">Reference proteome</keyword>
<evidence type="ECO:0000313" key="2">
    <source>
        <dbReference type="EMBL" id="MBW8481831.1"/>
    </source>
</evidence>
<dbReference type="EMBL" id="JAIBOA010000003">
    <property type="protein sequence ID" value="MBW8481831.1"/>
    <property type="molecule type" value="Genomic_DNA"/>
</dbReference>
<accession>A0ABS7FNA2</accession>
<dbReference type="Gene3D" id="3.40.109.10">
    <property type="entry name" value="NADH Oxidase"/>
    <property type="match status" value="1"/>
</dbReference>
<reference evidence="2 3" key="1">
    <citation type="submission" date="2021-07" db="EMBL/GenBank/DDBJ databases">
        <title>Actinomadura sp. PM05-2 isolated from lichen.</title>
        <authorList>
            <person name="Somphong A."/>
            <person name="Phongsopitanun W."/>
            <person name="Tanasupawat S."/>
            <person name="Peongsungnone V."/>
        </authorList>
    </citation>
    <scope>NUCLEOTIDE SEQUENCE [LARGE SCALE GENOMIC DNA]</scope>
    <source>
        <strain evidence="2 3">PM05-2</strain>
    </source>
</reference>
<evidence type="ECO:0008006" key="4">
    <source>
        <dbReference type="Google" id="ProtNLM"/>
    </source>
</evidence>
<sequence>MRLRASRLVAFRIREGHLVAEDPWRRRRFPLGDATWGLLAQFREWRTPGDGELALARELVDAGLLVAEGSEQHFREESLGAWDMRADAHSVTAGGPFPAPVPPRPVALAPPVPIDVGLAEALDAGRAVREFAAGAPVPFAHLGTVLHRTAAADRPNVTVYALVSAVERVAAGAYRYVPGGHGLERVAGPVDAARLCGGLGAAADVGALLLYTYRAAPGRPARGRRAYRSLFLDLGEASRTAHLAACALGLGAFFTAAIRDEAAEAVLGPERAGEIPLGVTGLGVPGPAEARRPRVLTGPPLTPASVTPA</sequence>
<protein>
    <recommendedName>
        <fullName evidence="4">SagB/ThcOx family dehydrogenase</fullName>
    </recommendedName>
</protein>
<dbReference type="RefSeq" id="WP_220163881.1">
    <property type="nucleotide sequence ID" value="NZ_JAIBOA010000003.1"/>
</dbReference>
<name>A0ABS7FNA2_9ACTN</name>
<evidence type="ECO:0000313" key="3">
    <source>
        <dbReference type="Proteomes" id="UP000774570"/>
    </source>
</evidence>
<gene>
    <name evidence="2" type="ORF">K1Y72_05580</name>
</gene>
<evidence type="ECO:0000256" key="1">
    <source>
        <dbReference type="SAM" id="MobiDB-lite"/>
    </source>
</evidence>
<organism evidence="2 3">
    <name type="scientific">Actinomadura parmotrematis</name>
    <dbReference type="NCBI Taxonomy" id="2864039"/>
    <lineage>
        <taxon>Bacteria</taxon>
        <taxon>Bacillati</taxon>
        <taxon>Actinomycetota</taxon>
        <taxon>Actinomycetes</taxon>
        <taxon>Streptosporangiales</taxon>
        <taxon>Thermomonosporaceae</taxon>
        <taxon>Actinomadura</taxon>
    </lineage>
</organism>